<sequence length="197" mass="21595">MRETRLRLAVIIGSIREGRFGATVAHWFVGQAQSRQDLEIQVIDLAETPLPISQQSRPVPEGVYDSPQVRRLAAQIGSMDALVIVTPEYNHGYPGPLKLAIDSINPEWHAKPIGFVSYGGISGGLRAIEQLRLVFAELHAVTVRNTVSFHSAHAQFDADGNPKDPHAVNAAATAMLDQLTWWAHVLRDARAAHPYPA</sequence>
<proteinExistence type="predicted"/>
<reference evidence="2 3" key="1">
    <citation type="submission" date="2023-11" db="EMBL/GenBank/DDBJ databases">
        <title>Actinomadura monticuli sp. nov., isolated from volcanic ash.</title>
        <authorList>
            <person name="Lee S.D."/>
            <person name="Yang H."/>
            <person name="Kim I.S."/>
        </authorList>
    </citation>
    <scope>NUCLEOTIDE SEQUENCE [LARGE SCALE GENOMIC DNA]</scope>
    <source>
        <strain evidence="2 3">DSM 45346</strain>
    </source>
</reference>
<evidence type="ECO:0000259" key="1">
    <source>
        <dbReference type="Pfam" id="PF03358"/>
    </source>
</evidence>
<dbReference type="EC" id="1.-.-.-" evidence="2"/>
<dbReference type="InterPro" id="IPR050712">
    <property type="entry name" value="NAD(P)H-dep_reductase"/>
</dbReference>
<accession>A0ABV4QWD2</accession>
<keyword evidence="3" id="KW-1185">Reference proteome</keyword>
<dbReference type="EMBL" id="JAXCEH010000007">
    <property type="protein sequence ID" value="MFA1554915.1"/>
    <property type="molecule type" value="Genomic_DNA"/>
</dbReference>
<dbReference type="SUPFAM" id="SSF52218">
    <property type="entry name" value="Flavoproteins"/>
    <property type="match status" value="1"/>
</dbReference>
<dbReference type="InterPro" id="IPR029039">
    <property type="entry name" value="Flavoprotein-like_sf"/>
</dbReference>
<comment type="caution">
    <text evidence="2">The sequence shown here is derived from an EMBL/GenBank/DDBJ whole genome shotgun (WGS) entry which is preliminary data.</text>
</comment>
<name>A0ABV4QWD2_9ACTN</name>
<dbReference type="InterPro" id="IPR005025">
    <property type="entry name" value="FMN_Rdtase-like_dom"/>
</dbReference>
<feature type="domain" description="NADPH-dependent FMN reductase-like" evidence="1">
    <location>
        <begin position="7"/>
        <end position="153"/>
    </location>
</feature>
<gene>
    <name evidence="2" type="ORF">SM436_14600</name>
</gene>
<dbReference type="RefSeq" id="WP_371941553.1">
    <property type="nucleotide sequence ID" value="NZ_JAXCEH010000007.1"/>
</dbReference>
<dbReference type="Pfam" id="PF03358">
    <property type="entry name" value="FMN_red"/>
    <property type="match status" value="1"/>
</dbReference>
<keyword evidence="2" id="KW-0560">Oxidoreductase</keyword>
<organism evidence="2 3">
    <name type="scientific">Actinomadura chokoriensis</name>
    <dbReference type="NCBI Taxonomy" id="454156"/>
    <lineage>
        <taxon>Bacteria</taxon>
        <taxon>Bacillati</taxon>
        <taxon>Actinomycetota</taxon>
        <taxon>Actinomycetes</taxon>
        <taxon>Streptosporangiales</taxon>
        <taxon>Thermomonosporaceae</taxon>
        <taxon>Actinomadura</taxon>
    </lineage>
</organism>
<dbReference type="PANTHER" id="PTHR30543:SF21">
    <property type="entry name" value="NAD(P)H-DEPENDENT FMN REDUCTASE LOT6"/>
    <property type="match status" value="1"/>
</dbReference>
<dbReference type="PANTHER" id="PTHR30543">
    <property type="entry name" value="CHROMATE REDUCTASE"/>
    <property type="match status" value="1"/>
</dbReference>
<evidence type="ECO:0000313" key="3">
    <source>
        <dbReference type="Proteomes" id="UP001569904"/>
    </source>
</evidence>
<dbReference type="GO" id="GO:0016491">
    <property type="term" value="F:oxidoreductase activity"/>
    <property type="evidence" value="ECO:0007669"/>
    <property type="project" value="UniProtKB-KW"/>
</dbReference>
<protein>
    <submittedName>
        <fullName evidence="2">NAD(P)H-dependent oxidoreductase</fullName>
        <ecNumber evidence="2">1.-.-.-</ecNumber>
    </submittedName>
</protein>
<dbReference type="Gene3D" id="3.40.50.360">
    <property type="match status" value="1"/>
</dbReference>
<dbReference type="Proteomes" id="UP001569904">
    <property type="component" value="Unassembled WGS sequence"/>
</dbReference>
<evidence type="ECO:0000313" key="2">
    <source>
        <dbReference type="EMBL" id="MFA1554915.1"/>
    </source>
</evidence>